<comment type="caution">
    <text evidence="2">The sequence shown here is derived from an EMBL/GenBank/DDBJ whole genome shotgun (WGS) entry which is preliminary data.</text>
</comment>
<proteinExistence type="predicted"/>
<dbReference type="Proteomes" id="UP001488805">
    <property type="component" value="Unassembled WGS sequence"/>
</dbReference>
<evidence type="ECO:0008006" key="4">
    <source>
        <dbReference type="Google" id="ProtNLM"/>
    </source>
</evidence>
<gene>
    <name evidence="2" type="ORF">VZT92_006224</name>
</gene>
<organism evidence="2 3">
    <name type="scientific">Zoarces viviparus</name>
    <name type="common">Viviparous eelpout</name>
    <name type="synonym">Blennius viviparus</name>
    <dbReference type="NCBI Taxonomy" id="48416"/>
    <lineage>
        <taxon>Eukaryota</taxon>
        <taxon>Metazoa</taxon>
        <taxon>Chordata</taxon>
        <taxon>Craniata</taxon>
        <taxon>Vertebrata</taxon>
        <taxon>Euteleostomi</taxon>
        <taxon>Actinopterygii</taxon>
        <taxon>Neopterygii</taxon>
        <taxon>Teleostei</taxon>
        <taxon>Neoteleostei</taxon>
        <taxon>Acanthomorphata</taxon>
        <taxon>Eupercaria</taxon>
        <taxon>Perciformes</taxon>
        <taxon>Cottioidei</taxon>
        <taxon>Zoarcales</taxon>
        <taxon>Zoarcidae</taxon>
        <taxon>Zoarcinae</taxon>
        <taxon>Zoarces</taxon>
    </lineage>
</organism>
<sequence>MQQNGQIMHVDWPQTSLPEKTDTVRGRHTRSGNCQLPAALEGDGVADKEPTDSQWRSTCGTPAPSSRQSQCMLFTGGKSMAGKQEDVMSCKLHD</sequence>
<feature type="compositionally biased region" description="Polar residues" evidence="1">
    <location>
        <begin position="52"/>
        <end position="70"/>
    </location>
</feature>
<name>A0AAW1FQI6_ZOAVI</name>
<keyword evidence="3" id="KW-1185">Reference proteome</keyword>
<evidence type="ECO:0000313" key="3">
    <source>
        <dbReference type="Proteomes" id="UP001488805"/>
    </source>
</evidence>
<evidence type="ECO:0000256" key="1">
    <source>
        <dbReference type="SAM" id="MobiDB-lite"/>
    </source>
</evidence>
<feature type="region of interest" description="Disordered" evidence="1">
    <location>
        <begin position="1"/>
        <end position="70"/>
    </location>
</feature>
<protein>
    <recommendedName>
        <fullName evidence="4">Prolactin receptor</fullName>
    </recommendedName>
</protein>
<accession>A0AAW1FQI6</accession>
<dbReference type="EMBL" id="JBCEZU010000045">
    <property type="protein sequence ID" value="KAK9536448.1"/>
    <property type="molecule type" value="Genomic_DNA"/>
</dbReference>
<evidence type="ECO:0000313" key="2">
    <source>
        <dbReference type="EMBL" id="KAK9536448.1"/>
    </source>
</evidence>
<dbReference type="AlphaFoldDB" id="A0AAW1FQI6"/>
<reference evidence="2 3" key="1">
    <citation type="journal article" date="2024" name="Genome Biol. Evol.">
        <title>Chromosome-level genome assembly of the viviparous eelpout Zoarces viviparus.</title>
        <authorList>
            <person name="Fuhrmann N."/>
            <person name="Brasseur M.V."/>
            <person name="Bakowski C.E."/>
            <person name="Podsiadlowski L."/>
            <person name="Prost S."/>
            <person name="Krehenwinkel H."/>
            <person name="Mayer C."/>
        </authorList>
    </citation>
    <scope>NUCLEOTIDE SEQUENCE [LARGE SCALE GENOMIC DNA]</scope>
    <source>
        <strain evidence="2">NO-MEL_2022_Ind0_liver</strain>
    </source>
</reference>